<accession>A0A409WVK3</accession>
<feature type="compositionally biased region" description="Basic and acidic residues" evidence="1">
    <location>
        <begin position="57"/>
        <end position="71"/>
    </location>
</feature>
<proteinExistence type="predicted"/>
<dbReference type="EMBL" id="NHYD01003124">
    <property type="protein sequence ID" value="PPQ82560.1"/>
    <property type="molecule type" value="Genomic_DNA"/>
</dbReference>
<sequence>MAEGGDSGGVSQSFEWKIQFGGFELCNTILKLLVLERRSKPLAVAVFAGTKRKRSRDHSASDRSDNSKNPEYEYGSDDGKEEEELDHQEASLKSNSLLTRSMHRSANRGSSTERFLP</sequence>
<dbReference type="Proteomes" id="UP000283269">
    <property type="component" value="Unassembled WGS sequence"/>
</dbReference>
<keyword evidence="3" id="KW-1185">Reference proteome</keyword>
<feature type="compositionally biased region" description="Acidic residues" evidence="1">
    <location>
        <begin position="74"/>
        <end position="86"/>
    </location>
</feature>
<feature type="region of interest" description="Disordered" evidence="1">
    <location>
        <begin position="46"/>
        <end position="117"/>
    </location>
</feature>
<comment type="caution">
    <text evidence="2">The sequence shown here is derived from an EMBL/GenBank/DDBJ whole genome shotgun (WGS) entry which is preliminary data.</text>
</comment>
<evidence type="ECO:0000256" key="1">
    <source>
        <dbReference type="SAM" id="MobiDB-lite"/>
    </source>
</evidence>
<dbReference type="InParanoid" id="A0A409WVK3"/>
<protein>
    <submittedName>
        <fullName evidence="2">Uncharacterized protein</fullName>
    </submittedName>
</protein>
<gene>
    <name evidence="2" type="ORF">CVT25_007169</name>
</gene>
<organism evidence="2 3">
    <name type="scientific">Psilocybe cyanescens</name>
    <dbReference type="NCBI Taxonomy" id="93625"/>
    <lineage>
        <taxon>Eukaryota</taxon>
        <taxon>Fungi</taxon>
        <taxon>Dikarya</taxon>
        <taxon>Basidiomycota</taxon>
        <taxon>Agaricomycotina</taxon>
        <taxon>Agaricomycetes</taxon>
        <taxon>Agaricomycetidae</taxon>
        <taxon>Agaricales</taxon>
        <taxon>Agaricineae</taxon>
        <taxon>Strophariaceae</taxon>
        <taxon>Psilocybe</taxon>
    </lineage>
</organism>
<feature type="compositionally biased region" description="Polar residues" evidence="1">
    <location>
        <begin position="107"/>
        <end position="117"/>
    </location>
</feature>
<reference evidence="2 3" key="1">
    <citation type="journal article" date="2018" name="Evol. Lett.">
        <title>Horizontal gene cluster transfer increased hallucinogenic mushroom diversity.</title>
        <authorList>
            <person name="Reynolds H.T."/>
            <person name="Vijayakumar V."/>
            <person name="Gluck-Thaler E."/>
            <person name="Korotkin H.B."/>
            <person name="Matheny P.B."/>
            <person name="Slot J.C."/>
        </authorList>
    </citation>
    <scope>NUCLEOTIDE SEQUENCE [LARGE SCALE GENOMIC DNA]</scope>
    <source>
        <strain evidence="2 3">2631</strain>
    </source>
</reference>
<name>A0A409WVK3_PSICY</name>
<dbReference type="AlphaFoldDB" id="A0A409WVK3"/>
<evidence type="ECO:0000313" key="3">
    <source>
        <dbReference type="Proteomes" id="UP000283269"/>
    </source>
</evidence>
<evidence type="ECO:0000313" key="2">
    <source>
        <dbReference type="EMBL" id="PPQ82560.1"/>
    </source>
</evidence>